<dbReference type="InterPro" id="IPR005149">
    <property type="entry name" value="Tscrpt_reg_PadR_N"/>
</dbReference>
<dbReference type="InterPro" id="IPR036388">
    <property type="entry name" value="WH-like_DNA-bd_sf"/>
</dbReference>
<protein>
    <submittedName>
        <fullName evidence="3">PadR family transcriptional regulator</fullName>
    </submittedName>
</protein>
<accession>U5VT79</accession>
<dbReference type="STRING" id="1246995.AFR_09445"/>
<dbReference type="RefSeq" id="WP_023359801.1">
    <property type="nucleotide sequence ID" value="NC_022657.1"/>
</dbReference>
<dbReference type="PANTHER" id="PTHR43252:SF4">
    <property type="entry name" value="TRANSCRIPTIONAL REGULATORY PROTEIN"/>
    <property type="match status" value="1"/>
</dbReference>
<gene>
    <name evidence="3" type="ORF">AFR_09445</name>
</gene>
<dbReference type="eggNOG" id="COG1695">
    <property type="taxonomic scope" value="Bacteria"/>
</dbReference>
<reference evidence="3 4" key="1">
    <citation type="journal article" date="2014" name="J. Biotechnol.">
        <title>Complete genome sequence of the actinobacterium Actinoplanes friuliensis HAG 010964, producer of the lipopeptide antibiotic friulimycin.</title>
        <authorList>
            <person name="Ruckert C."/>
            <person name="Szczepanowski R."/>
            <person name="Albersmeier A."/>
            <person name="Goesmann A."/>
            <person name="Fischer N."/>
            <person name="Steinkamper A."/>
            <person name="Puhler A."/>
            <person name="Biener R."/>
            <person name="Schwartz D."/>
            <person name="Kalinowski J."/>
        </authorList>
    </citation>
    <scope>NUCLEOTIDE SEQUENCE [LARGE SCALE GENOMIC DNA]</scope>
    <source>
        <strain evidence="3 4">DSM 7358</strain>
    </source>
</reference>
<dbReference type="InterPro" id="IPR036390">
    <property type="entry name" value="WH_DNA-bd_sf"/>
</dbReference>
<dbReference type="SUPFAM" id="SSF46785">
    <property type="entry name" value="Winged helix' DNA-binding domain"/>
    <property type="match status" value="1"/>
</dbReference>
<dbReference type="OrthoDB" id="3186544at2"/>
<dbReference type="AlphaFoldDB" id="U5VT79"/>
<dbReference type="PATRIC" id="fig|1246995.3.peg.1925"/>
<evidence type="ECO:0000313" key="4">
    <source>
        <dbReference type="Proteomes" id="UP000017746"/>
    </source>
</evidence>
<dbReference type="Pfam" id="PF03551">
    <property type="entry name" value="PadR"/>
    <property type="match status" value="1"/>
</dbReference>
<dbReference type="Pfam" id="PF10400">
    <property type="entry name" value="Vir_act_alpha_C"/>
    <property type="match status" value="1"/>
</dbReference>
<evidence type="ECO:0000313" key="3">
    <source>
        <dbReference type="EMBL" id="AGZ40178.1"/>
    </source>
</evidence>
<keyword evidence="4" id="KW-1185">Reference proteome</keyword>
<dbReference type="InterPro" id="IPR018309">
    <property type="entry name" value="Tscrpt_reg_PadR_C"/>
</dbReference>
<dbReference type="Gene3D" id="6.10.140.190">
    <property type="match status" value="1"/>
</dbReference>
<dbReference type="Proteomes" id="UP000017746">
    <property type="component" value="Chromosome"/>
</dbReference>
<dbReference type="KEGG" id="afs:AFR_09445"/>
<dbReference type="PANTHER" id="PTHR43252">
    <property type="entry name" value="TRANSCRIPTIONAL REGULATOR YQJI"/>
    <property type="match status" value="1"/>
</dbReference>
<feature type="domain" description="Transcription regulator PadR C-terminal" evidence="2">
    <location>
        <begin position="95"/>
        <end position="170"/>
    </location>
</feature>
<sequence length="180" mass="19765">MPARPLNATAASLLGFLHEGPLSGWDLVATAQERIGDFWSLTQSQVYRELSSMAADGLVEAQERGRRDRRPFAITDAGREAFAVWVSREPEPEAIRFPLLLTIMFGRYLPPGRLAAIVARHREVHAARLATYEQIEAELPSGAADAEPYAVATLSFGLTYERALLNWFDALPAAVKGEGT</sequence>
<evidence type="ECO:0000259" key="1">
    <source>
        <dbReference type="Pfam" id="PF03551"/>
    </source>
</evidence>
<dbReference type="EMBL" id="CP006272">
    <property type="protein sequence ID" value="AGZ40178.1"/>
    <property type="molecule type" value="Genomic_DNA"/>
</dbReference>
<organism evidence="3 4">
    <name type="scientific">Actinoplanes friuliensis DSM 7358</name>
    <dbReference type="NCBI Taxonomy" id="1246995"/>
    <lineage>
        <taxon>Bacteria</taxon>
        <taxon>Bacillati</taxon>
        <taxon>Actinomycetota</taxon>
        <taxon>Actinomycetes</taxon>
        <taxon>Micromonosporales</taxon>
        <taxon>Micromonosporaceae</taxon>
        <taxon>Actinoplanes</taxon>
    </lineage>
</organism>
<dbReference type="Gene3D" id="1.10.10.10">
    <property type="entry name" value="Winged helix-like DNA-binding domain superfamily/Winged helix DNA-binding domain"/>
    <property type="match status" value="1"/>
</dbReference>
<feature type="domain" description="Transcription regulator PadR N-terminal" evidence="1">
    <location>
        <begin position="13"/>
        <end position="83"/>
    </location>
</feature>
<proteinExistence type="predicted"/>
<evidence type="ECO:0000259" key="2">
    <source>
        <dbReference type="Pfam" id="PF10400"/>
    </source>
</evidence>
<name>U5VT79_9ACTN</name>
<dbReference type="HOGENOM" id="CLU_089258_5_1_11"/>